<feature type="chain" id="PRO_5019431578" evidence="2">
    <location>
        <begin position="23"/>
        <end position="245"/>
    </location>
</feature>
<dbReference type="PANTHER" id="PTHR34606">
    <property type="entry name" value="BON DOMAIN-CONTAINING PROTEIN"/>
    <property type="match status" value="1"/>
</dbReference>
<feature type="compositionally biased region" description="Low complexity" evidence="1">
    <location>
        <begin position="213"/>
        <end position="226"/>
    </location>
</feature>
<comment type="caution">
    <text evidence="4">The sequence shown here is derived from an EMBL/GenBank/DDBJ whole genome shotgun (WGS) entry which is preliminary data.</text>
</comment>
<feature type="signal peptide" evidence="2">
    <location>
        <begin position="1"/>
        <end position="22"/>
    </location>
</feature>
<dbReference type="PROSITE" id="PS51257">
    <property type="entry name" value="PROKAR_LIPOPROTEIN"/>
    <property type="match status" value="1"/>
</dbReference>
<dbReference type="Proteomes" id="UP000277424">
    <property type="component" value="Unassembled WGS sequence"/>
</dbReference>
<evidence type="ECO:0000313" key="4">
    <source>
        <dbReference type="EMBL" id="RKQ68688.1"/>
    </source>
</evidence>
<dbReference type="AlphaFoldDB" id="A0A420WCI5"/>
<evidence type="ECO:0000256" key="1">
    <source>
        <dbReference type="SAM" id="MobiDB-lite"/>
    </source>
</evidence>
<feature type="domain" description="BON" evidence="3">
    <location>
        <begin position="130"/>
        <end position="198"/>
    </location>
</feature>
<dbReference type="SMART" id="SM00749">
    <property type="entry name" value="BON"/>
    <property type="match status" value="2"/>
</dbReference>
<protein>
    <submittedName>
        <fullName evidence="4">Osmotically-inducible protein OsmY</fullName>
    </submittedName>
</protein>
<reference evidence="4 5" key="1">
    <citation type="submission" date="2018-10" db="EMBL/GenBank/DDBJ databases">
        <title>Comparative analysis of microorganisms from saline springs in Andes Mountain Range, Colombia.</title>
        <authorList>
            <person name="Rubin E."/>
        </authorList>
    </citation>
    <scope>NUCLEOTIDE SEQUENCE [LARGE SCALE GENOMIC DNA]</scope>
    <source>
        <strain evidence="4 5">USBA 36</strain>
    </source>
</reference>
<feature type="domain" description="BON" evidence="3">
    <location>
        <begin position="51"/>
        <end position="119"/>
    </location>
</feature>
<keyword evidence="2" id="KW-0732">Signal</keyword>
<dbReference type="Gene3D" id="3.30.1340.30">
    <property type="match status" value="1"/>
</dbReference>
<dbReference type="InterPro" id="IPR007055">
    <property type="entry name" value="BON_dom"/>
</dbReference>
<sequence>MIRSRFLLLSLLFALSVTVLSACTPLGVAVGAGATAGVAAQQEGGLNTAANDTGIRAQINRLWFEKDIEMMRRVGLSVSNGRVLLTGIVPKAEDRVEAVRLVWQVQGVREVINEIRVDGEEGSRGGSYATDVWISTQLRSKLLFDSQINAINYSVETIHSIVYLMGVAVSREELERVINHARNISGVNRVVNHVLLKGDPQIRTPASTPESGPVPATSPAASEPAPRIAPAPSTQSAPIQRVPLQ</sequence>
<dbReference type="EMBL" id="RBIG01000003">
    <property type="protein sequence ID" value="RKQ68688.1"/>
    <property type="molecule type" value="Genomic_DNA"/>
</dbReference>
<accession>A0A420WCI5</accession>
<proteinExistence type="predicted"/>
<organism evidence="4 5">
    <name type="scientific">Oceanibaculum indicum</name>
    <dbReference type="NCBI Taxonomy" id="526216"/>
    <lineage>
        <taxon>Bacteria</taxon>
        <taxon>Pseudomonadati</taxon>
        <taxon>Pseudomonadota</taxon>
        <taxon>Alphaproteobacteria</taxon>
        <taxon>Rhodospirillales</taxon>
        <taxon>Oceanibaculaceae</taxon>
        <taxon>Oceanibaculum</taxon>
    </lineage>
</organism>
<dbReference type="InterPro" id="IPR014004">
    <property type="entry name" value="Transpt-assoc_nodulatn_dom_bac"/>
</dbReference>
<dbReference type="OrthoDB" id="8479706at2"/>
<dbReference type="RefSeq" id="WP_121221428.1">
    <property type="nucleotide sequence ID" value="NZ_RBIG01000003.1"/>
</dbReference>
<gene>
    <name evidence="4" type="ORF">BCL74_3170</name>
</gene>
<dbReference type="Pfam" id="PF04972">
    <property type="entry name" value="BON"/>
    <property type="match status" value="2"/>
</dbReference>
<evidence type="ECO:0000259" key="3">
    <source>
        <dbReference type="PROSITE" id="PS50914"/>
    </source>
</evidence>
<feature type="region of interest" description="Disordered" evidence="1">
    <location>
        <begin position="200"/>
        <end position="245"/>
    </location>
</feature>
<dbReference type="PROSITE" id="PS50914">
    <property type="entry name" value="BON"/>
    <property type="match status" value="2"/>
</dbReference>
<evidence type="ECO:0000313" key="5">
    <source>
        <dbReference type="Proteomes" id="UP000277424"/>
    </source>
</evidence>
<name>A0A420WCI5_9PROT</name>
<dbReference type="InterPro" id="IPR051686">
    <property type="entry name" value="Lipoprotein_DolP"/>
</dbReference>
<dbReference type="PANTHER" id="PTHR34606:SF15">
    <property type="entry name" value="BON DOMAIN-CONTAINING PROTEIN"/>
    <property type="match status" value="1"/>
</dbReference>
<evidence type="ECO:0000256" key="2">
    <source>
        <dbReference type="SAM" id="SignalP"/>
    </source>
</evidence>